<dbReference type="SFLD" id="SFLDS00003">
    <property type="entry name" value="Haloacid_Dehalogenase"/>
    <property type="match status" value="1"/>
</dbReference>
<dbReference type="InterPro" id="IPR036412">
    <property type="entry name" value="HAD-like_sf"/>
</dbReference>
<reference evidence="1 2" key="1">
    <citation type="submission" date="2023-07" db="EMBL/GenBank/DDBJ databases">
        <title>Genomic Encyclopedia of Type Strains, Phase IV (KMG-IV): sequencing the most valuable type-strain genomes for metagenomic binning, comparative biology and taxonomic classification.</title>
        <authorList>
            <person name="Goeker M."/>
        </authorList>
    </citation>
    <scope>NUCLEOTIDE SEQUENCE [LARGE SCALE GENOMIC DNA]</scope>
    <source>
        <strain evidence="1 2">DSM 9768</strain>
    </source>
</reference>
<proteinExistence type="predicted"/>
<dbReference type="Gene3D" id="1.10.150.240">
    <property type="entry name" value="Putative phosphatase, domain 2"/>
    <property type="match status" value="1"/>
</dbReference>
<dbReference type="RefSeq" id="WP_307324332.1">
    <property type="nucleotide sequence ID" value="NZ_JAUSUG010000005.1"/>
</dbReference>
<accession>A0ABT9ZT57</accession>
<dbReference type="InterPro" id="IPR006439">
    <property type="entry name" value="HAD-SF_hydro_IA"/>
</dbReference>
<dbReference type="SUPFAM" id="SSF56784">
    <property type="entry name" value="HAD-like"/>
    <property type="match status" value="1"/>
</dbReference>
<dbReference type="PANTHER" id="PTHR47478">
    <property type="match status" value="1"/>
</dbReference>
<evidence type="ECO:0000313" key="2">
    <source>
        <dbReference type="Proteomes" id="UP001230005"/>
    </source>
</evidence>
<keyword evidence="1" id="KW-0378">Hydrolase</keyword>
<sequence>MRWKGICFDLDNTLFSHEEAFKSAIEDSFHTYILSVKGIEKTITFDQFFKLFKWNSDRYWNLYEQKKLNGTEYRRKRFNETMKELGLPFSNHIADKFHAHYYEVVDDHSKPYSGLKDLMNFLTNRQVKLGIITNGMIDTQFGKVEKLGASNWIPTGNIIVSEEVGVVKPQREIFRLMEQRIQLPPKELLFIGDSWLHDVAGAIDAGWEAIFLNTRGENRKSKHEPTVELHTLEEVKDFLIDQLGGGYTP</sequence>
<dbReference type="PRINTS" id="PR00413">
    <property type="entry name" value="HADHALOGNASE"/>
</dbReference>
<gene>
    <name evidence="1" type="ORF">J2S74_001789</name>
</gene>
<dbReference type="NCBIfam" id="TIGR01549">
    <property type="entry name" value="HAD-SF-IA-v1"/>
    <property type="match status" value="1"/>
</dbReference>
<keyword evidence="2" id="KW-1185">Reference proteome</keyword>
<dbReference type="PANTHER" id="PTHR47478:SF1">
    <property type="entry name" value="PYRIMIDINE 5'-NUCLEOTIDASE YJJG"/>
    <property type="match status" value="1"/>
</dbReference>
<dbReference type="InterPro" id="IPR052550">
    <property type="entry name" value="Pyrimidine_5'-ntase_YjjG"/>
</dbReference>
<protein>
    <submittedName>
        <fullName evidence="1">Hydrolase of the HAD superfamily</fullName>
    </submittedName>
</protein>
<dbReference type="EMBL" id="JAUSUG010000005">
    <property type="protein sequence ID" value="MDQ0254414.1"/>
    <property type="molecule type" value="Genomic_DNA"/>
</dbReference>
<dbReference type="SFLD" id="SFLDG01129">
    <property type="entry name" value="C1.5:_HAD__Beta-PGM__Phosphata"/>
    <property type="match status" value="1"/>
</dbReference>
<dbReference type="InterPro" id="IPR023214">
    <property type="entry name" value="HAD_sf"/>
</dbReference>
<dbReference type="Pfam" id="PF00702">
    <property type="entry name" value="Hydrolase"/>
    <property type="match status" value="1"/>
</dbReference>
<dbReference type="GO" id="GO:0016787">
    <property type="term" value="F:hydrolase activity"/>
    <property type="evidence" value="ECO:0007669"/>
    <property type="project" value="UniProtKB-KW"/>
</dbReference>
<dbReference type="Proteomes" id="UP001230005">
    <property type="component" value="Unassembled WGS sequence"/>
</dbReference>
<evidence type="ECO:0000313" key="1">
    <source>
        <dbReference type="EMBL" id="MDQ0254414.1"/>
    </source>
</evidence>
<name>A0ABT9ZT57_9BACI</name>
<dbReference type="InterPro" id="IPR023198">
    <property type="entry name" value="PGP-like_dom2"/>
</dbReference>
<dbReference type="Gene3D" id="3.40.50.1000">
    <property type="entry name" value="HAD superfamily/HAD-like"/>
    <property type="match status" value="1"/>
</dbReference>
<comment type="caution">
    <text evidence="1">The sequence shown here is derived from an EMBL/GenBank/DDBJ whole genome shotgun (WGS) entry which is preliminary data.</text>
</comment>
<organism evidence="1 2">
    <name type="scientific">Evansella vedderi</name>
    <dbReference type="NCBI Taxonomy" id="38282"/>
    <lineage>
        <taxon>Bacteria</taxon>
        <taxon>Bacillati</taxon>
        <taxon>Bacillota</taxon>
        <taxon>Bacilli</taxon>
        <taxon>Bacillales</taxon>
        <taxon>Bacillaceae</taxon>
        <taxon>Evansella</taxon>
    </lineage>
</organism>